<feature type="non-terminal residue" evidence="5">
    <location>
        <position position="2433"/>
    </location>
</feature>
<dbReference type="InterPro" id="IPR059030">
    <property type="entry name" value="TPR_Epg5_mid"/>
</dbReference>
<dbReference type="GO" id="GO:0005737">
    <property type="term" value="C:cytoplasm"/>
    <property type="evidence" value="ECO:0007669"/>
    <property type="project" value="TreeGrafter"/>
</dbReference>
<dbReference type="InterPro" id="IPR051436">
    <property type="entry name" value="Autophagy-related_EPG5"/>
</dbReference>
<evidence type="ECO:0000313" key="6">
    <source>
        <dbReference type="Proteomes" id="UP000027135"/>
    </source>
</evidence>
<evidence type="ECO:0000313" key="5">
    <source>
        <dbReference type="EMBL" id="KDR20163.1"/>
    </source>
</evidence>
<dbReference type="eggNOG" id="KOG3622">
    <property type="taxonomic scope" value="Eukaryota"/>
</dbReference>
<gene>
    <name evidence="5" type="ORF">L798_05658</name>
</gene>
<dbReference type="Pfam" id="PF26103">
    <property type="entry name" value="TPR_Epg5"/>
    <property type="match status" value="1"/>
</dbReference>
<evidence type="ECO:0000259" key="3">
    <source>
        <dbReference type="Pfam" id="PF26103"/>
    </source>
</evidence>
<keyword evidence="2" id="KW-0072">Autophagy</keyword>
<keyword evidence="6" id="KW-1185">Reference proteome</keyword>
<dbReference type="InterPro" id="IPR058750">
    <property type="entry name" value="TPR_Epg5"/>
</dbReference>
<feature type="domain" description="Epg5-like central TPR repeats" evidence="3">
    <location>
        <begin position="1512"/>
        <end position="1913"/>
    </location>
</feature>
<dbReference type="GO" id="GO:0097352">
    <property type="term" value="P:autophagosome maturation"/>
    <property type="evidence" value="ECO:0007669"/>
    <property type="project" value="TreeGrafter"/>
</dbReference>
<feature type="non-terminal residue" evidence="5">
    <location>
        <position position="1"/>
    </location>
</feature>
<proteinExistence type="inferred from homology"/>
<dbReference type="STRING" id="136037.A0A067RIB6"/>
<comment type="similarity">
    <text evidence="1">Belongs to the EPG5 family.</text>
</comment>
<evidence type="ECO:0000256" key="2">
    <source>
        <dbReference type="ARBA" id="ARBA00023006"/>
    </source>
</evidence>
<evidence type="ECO:0000259" key="4">
    <source>
        <dbReference type="Pfam" id="PF26573"/>
    </source>
</evidence>
<evidence type="ECO:0008006" key="7">
    <source>
        <dbReference type="Google" id="ProtNLM"/>
    </source>
</evidence>
<dbReference type="Proteomes" id="UP000027135">
    <property type="component" value="Unassembled WGS sequence"/>
</dbReference>
<dbReference type="FunCoup" id="A0A067RIB6">
    <property type="interactions" value="1759"/>
</dbReference>
<organism evidence="5 6">
    <name type="scientific">Zootermopsis nevadensis</name>
    <name type="common">Dampwood termite</name>
    <dbReference type="NCBI Taxonomy" id="136037"/>
    <lineage>
        <taxon>Eukaryota</taxon>
        <taxon>Metazoa</taxon>
        <taxon>Ecdysozoa</taxon>
        <taxon>Arthropoda</taxon>
        <taxon>Hexapoda</taxon>
        <taxon>Insecta</taxon>
        <taxon>Pterygota</taxon>
        <taxon>Neoptera</taxon>
        <taxon>Polyneoptera</taxon>
        <taxon>Dictyoptera</taxon>
        <taxon>Blattodea</taxon>
        <taxon>Blattoidea</taxon>
        <taxon>Termitoidae</taxon>
        <taxon>Termopsidae</taxon>
        <taxon>Zootermopsis</taxon>
    </lineage>
</organism>
<dbReference type="PANTHER" id="PTHR31139">
    <property type="entry name" value="ECTOPIC P GRANULES PROTEIN 5 HOMOLOG"/>
    <property type="match status" value="1"/>
</dbReference>
<dbReference type="EMBL" id="KK852617">
    <property type="protein sequence ID" value="KDR20163.1"/>
    <property type="molecule type" value="Genomic_DNA"/>
</dbReference>
<evidence type="ECO:0000256" key="1">
    <source>
        <dbReference type="ARBA" id="ARBA00010948"/>
    </source>
</evidence>
<protein>
    <recommendedName>
        <fullName evidence="7">Ectopic P granules protein 5-like protein</fullName>
    </recommendedName>
</protein>
<feature type="domain" description="Epg5-like TPR" evidence="4">
    <location>
        <begin position="1036"/>
        <end position="1241"/>
    </location>
</feature>
<dbReference type="Pfam" id="PF26573">
    <property type="entry name" value="TPR_Epg5_2"/>
    <property type="match status" value="1"/>
</dbReference>
<dbReference type="PANTHER" id="PTHR31139:SF4">
    <property type="entry name" value="ECTOPIC P GRANULES PROTEIN 5 HOMOLOG"/>
    <property type="match status" value="1"/>
</dbReference>
<dbReference type="OMA" id="LYCYEAE"/>
<dbReference type="InParanoid" id="A0A067RIB6"/>
<dbReference type="Pfam" id="PF26106">
    <property type="entry name" value="TPR_Epg5_C"/>
    <property type="match status" value="1"/>
</dbReference>
<accession>A0A067RIB6</accession>
<reference evidence="5 6" key="1">
    <citation type="journal article" date="2014" name="Nat. Commun.">
        <title>Molecular traces of alternative social organization in a termite genome.</title>
        <authorList>
            <person name="Terrapon N."/>
            <person name="Li C."/>
            <person name="Robertson H.M."/>
            <person name="Ji L."/>
            <person name="Meng X."/>
            <person name="Booth W."/>
            <person name="Chen Z."/>
            <person name="Childers C.P."/>
            <person name="Glastad K.M."/>
            <person name="Gokhale K."/>
            <person name="Gowin J."/>
            <person name="Gronenberg W."/>
            <person name="Hermansen R.A."/>
            <person name="Hu H."/>
            <person name="Hunt B.G."/>
            <person name="Huylmans A.K."/>
            <person name="Khalil S.M."/>
            <person name="Mitchell R.D."/>
            <person name="Munoz-Torres M.C."/>
            <person name="Mustard J.A."/>
            <person name="Pan H."/>
            <person name="Reese J.T."/>
            <person name="Scharf M.E."/>
            <person name="Sun F."/>
            <person name="Vogel H."/>
            <person name="Xiao J."/>
            <person name="Yang W."/>
            <person name="Yang Z."/>
            <person name="Yang Z."/>
            <person name="Zhou J."/>
            <person name="Zhu J."/>
            <person name="Brent C.S."/>
            <person name="Elsik C.G."/>
            <person name="Goodisman M.A."/>
            <person name="Liberles D.A."/>
            <person name="Roe R.M."/>
            <person name="Vargo E.L."/>
            <person name="Vilcinskas A."/>
            <person name="Wang J."/>
            <person name="Bornberg-Bauer E."/>
            <person name="Korb J."/>
            <person name="Zhang G."/>
            <person name="Liebig J."/>
        </authorList>
    </citation>
    <scope>NUCLEOTIDE SEQUENCE [LARGE SCALE GENOMIC DNA]</scope>
    <source>
        <tissue evidence="5">Whole organism</tissue>
    </source>
</reference>
<name>A0A067RIB6_ZOONE</name>
<sequence length="2433" mass="275679">SEAAVDEIRPFTEAQLSSLYSNQELELNAEFVSEFVENYLRGGRQQHHLYELLVSYFRARNRLIVNSMDLEALKKECKEHQNNLWMVETSVVSENGECQDGNPVSASHEYKVSRFSKMALSSLTRSLSSIKELVNEMHSLNSYSSEVLRLQIEHYIQSVAYSCPELLRLPHNAPVNLYVGEPAPHIASCISELRMCIAILFTFQRRFVKDAQFVSDTRDWLSRLVAVLLRVASWRDHLFLLNHVLRCPADIGSWAVGYVQAPPPAPLSFVDSGQYSSYPSPFSNFHLDHMVTMLATILLPVREREHFLEQVQTSMRESYSHDSESDGPSGLWVLVDSDGEEDDLTGCRYTGWATHLRENDLVTLLNQIPMDCLYRHILLVERRDDRDLFDIRRVSDHHVLRLFAFSTVFVRLLRQGLRTYDTPRYRQFAKRLGRLIRHTVQYASDLWEGFRMYGQLSDPAMLRRLQTEYDAFFLRATRCIFSSQRLGAWQFLAVIPYNTVSISMLWRLFYSLHEEYQEEDLLATWTDTKIDWEKKLMSPQMRQQFEEKLTSMPDAESFYLLTTFANMAMARSDPADKSFVRAATLDLFQVGFMSTATQDSCSKTSRVLLANITSRHPALLSDILFKLRDNFTQTGKLSLYLFKELPLQLWKPIEQDLSIISHWLLECPISSIENQLARQILTNLNWGCEGRGPHGGILSLPLELHQCVAILVVEAALRFTPDTVSAAGAGMITESVKQVSNLATSLVRPQSAEQAFSLWAWETVTRLRLHILDQPDHVVWTAMASPADALSNVPDMDSDIRLEVIARGVKERQPIASYIAVLATTWGHSVPLICTKGFNQLQILLCYYKYDAILTVLQYTIPLFLNCEESLIKCDRFVSVLISLIMADRTYMKMAKNLIAPEFPGPILKQFGTMIESQMENYRRYSLVSPCPFVRLWLLSLNQVPDWTREPAVSYLMDIVLRRAFFYSDAREMAFQILQQFHQSVTGNKHGGTISSFISWVASGSAHAVSLLPRASSLESPWFAYFVLEMEQELIEERTGLWREVLRELAATSGKVNVDQTLKKAAHNLKIPALPSASLALYRWSQQALDTPLDHPLLPLLWQKFFSLFLARVPSASGVPDRGGVGDKFFEGMINLSFHKKLKKRLQDATEHYRAKSIGDQTQVEEGVEDQLVDKQQEINTEKRSWYAECSRLFRTFSLWLEEPRLHEPSLFLPALPPQYNSSKLAALLQGNTTLWLEYMDYLKVREDQQAASLEWEMTHFRTDDPRMKIPLFTNPEDTSEPNDRILKRLQSYDSPVPAPPLWAVKPVMPLVTNDMLYNRSALLDGIKTSFKALLEYAQIYSLRVSEHTALDCNFLELVPLLYRDVELEVVLHAACDSEPHTRRGNTTNCAGPAAIRLKVCEARINVGTDHLIEQNREEFEGLLCRAMQPPPQKVCAGSVYIEHVIMLLESEFQKHESNRNTGSAMKLHDVGVSLFYLIIMLYNDESAFYPPSKQLLTTCIETLGQVFVCGDESQCMRLLGTIIQQPHLGGILGPHFTPSVASTPTFLQMYKTVVETVYQQPAELSFVLLSKFDVAQWLLTRKPRLSERSQFIELVGKALTTAGLNPDDEKLILHEVFCRHIRQLLLHDFPEHYGEVLNLVLRGSETQNLSVDVWFDILNALMSGECGNVAPPRRLRSGQNLGKVKEEARNYATEQKMLTYQELRETASLMGGHFMKERLQYGLYGLYPKYRVYVEPLTAFLGMVGHGLVVSTLQHDHGTLSNKLCEQLWPALSEMFSPWLAPYWTRNLKEPTAAWIQQLTDDRSVLLPWIATDGPHAHRVVSMFTECVRFILDTLPACSNILCFVWHFYVANFAHSSVKDYILGVVHGSLLGLPWDRFWPSMQDLEYMLKVVDQYLPDCHVFLGGVFIEVSWHSWVGHVLTSYPSQVASRTHVCLLHLLVKLANEPNVRQSPKIVPLLRDSQQFAWHLVDAVAYEQVVNWFVMSCDPRVILGSDDSSEADNSEKKNGISQIDCAVVWLLQVAGAHVPHVTRFHPSTPRKRQMFVRACVKLLISCASRYKVLLSKRELAFRVAIQKLLNDAEAAVLASTPSTQHVGEVGLLLTEILVAVNQPTGNQIAQLTVDCCVHWLAARDCSSVVLQAFLQVVGTTVMSSEALGAILEAALQAFFKQTISTGSTPEWQTAVALLQLCVPQQSPLEECLLTNGHLLSLYALLLKRLPTCRDIREEASVLCNLVDWIMNIKPVENLEPKLPLLWGKVLVLSLRQCDYSGDCDTAVRCLRKLVQSLMLLAEDRGGGWGILGAIGLCKPSPLSVRCRLLSRAIAVFIMAQLPEGEPPKVRTVPNAPGEILLTSVSSNRGSSTYGTNPPFPSTEAVKALSNLESLLNNKHYQSLRSTVDLAIKLVTDPSNSLHNASYVLGVLATDLFQEQYLSVL</sequence>